<keyword evidence="3" id="KW-1185">Reference proteome</keyword>
<dbReference type="SUPFAM" id="SSF55729">
    <property type="entry name" value="Acyl-CoA N-acyltransferases (Nat)"/>
    <property type="match status" value="1"/>
</dbReference>
<feature type="domain" description="N-acetyltransferase" evidence="1">
    <location>
        <begin position="8"/>
        <end position="168"/>
    </location>
</feature>
<name>A0A964WVZ2_9FLAO</name>
<dbReference type="InterPro" id="IPR000182">
    <property type="entry name" value="GNAT_dom"/>
</dbReference>
<protein>
    <submittedName>
        <fullName evidence="2">GNAT family N-acetyltransferase</fullName>
    </submittedName>
</protein>
<dbReference type="Proteomes" id="UP000667650">
    <property type="component" value="Unassembled WGS sequence"/>
</dbReference>
<proteinExistence type="predicted"/>
<evidence type="ECO:0000259" key="1">
    <source>
        <dbReference type="PROSITE" id="PS51186"/>
    </source>
</evidence>
<dbReference type="PANTHER" id="PTHR43792:SF1">
    <property type="entry name" value="N-ACETYLTRANSFERASE DOMAIN-CONTAINING PROTEIN"/>
    <property type="match status" value="1"/>
</dbReference>
<reference evidence="2" key="1">
    <citation type="submission" date="2020-01" db="EMBL/GenBank/DDBJ databases">
        <title>Muricauda ochracea sp. nov., isolated from a tidal flat of Garorim bay in Korea.</title>
        <authorList>
            <person name="Kim D."/>
            <person name="Yoo Y."/>
            <person name="Kim J.-J."/>
        </authorList>
    </citation>
    <scope>NUCLEOTIDE SEQUENCE</scope>
    <source>
        <strain evidence="2">JGD-17</strain>
    </source>
</reference>
<dbReference type="InterPro" id="IPR051531">
    <property type="entry name" value="N-acetyltransferase"/>
</dbReference>
<organism evidence="2 3">
    <name type="scientific">Flagellimonas ochracea</name>
    <dbReference type="NCBI Taxonomy" id="2696472"/>
    <lineage>
        <taxon>Bacteria</taxon>
        <taxon>Pseudomonadati</taxon>
        <taxon>Bacteroidota</taxon>
        <taxon>Flavobacteriia</taxon>
        <taxon>Flavobacteriales</taxon>
        <taxon>Flavobacteriaceae</taxon>
        <taxon>Flagellimonas</taxon>
    </lineage>
</organism>
<dbReference type="GO" id="GO:0016747">
    <property type="term" value="F:acyltransferase activity, transferring groups other than amino-acyl groups"/>
    <property type="evidence" value="ECO:0007669"/>
    <property type="project" value="InterPro"/>
</dbReference>
<dbReference type="InterPro" id="IPR016181">
    <property type="entry name" value="Acyl_CoA_acyltransferase"/>
</dbReference>
<dbReference type="Pfam" id="PF13302">
    <property type="entry name" value="Acetyltransf_3"/>
    <property type="match status" value="1"/>
</dbReference>
<evidence type="ECO:0000313" key="3">
    <source>
        <dbReference type="Proteomes" id="UP000667650"/>
    </source>
</evidence>
<dbReference type="AlphaFoldDB" id="A0A964WVZ2"/>
<evidence type="ECO:0000313" key="2">
    <source>
        <dbReference type="EMBL" id="NAY90476.1"/>
    </source>
</evidence>
<dbReference type="PROSITE" id="PS51186">
    <property type="entry name" value="GNAT"/>
    <property type="match status" value="1"/>
</dbReference>
<sequence>MITKTERLLIAKADFGDKAFILELLNSPTWLEFIGDKGVATEKQAQHYIKESLIGSYAKNGFGLYKISVKESLESIGLCGFLQRDYLENPDLGFALLPKYEGNGFMREAAKAIMQFGKSQLKLDCISAIVMPKNVRSKGLLEKIGFKQVGIVHPPGSDEGLLLFSNQKSHPN</sequence>
<gene>
    <name evidence="2" type="ORF">GTQ34_00970</name>
</gene>
<dbReference type="PANTHER" id="PTHR43792">
    <property type="entry name" value="GNAT FAMILY, PUTATIVE (AFU_ORTHOLOGUE AFUA_3G00765)-RELATED-RELATED"/>
    <property type="match status" value="1"/>
</dbReference>
<accession>A0A964WVZ2</accession>
<comment type="caution">
    <text evidence="2">The sequence shown here is derived from an EMBL/GenBank/DDBJ whole genome shotgun (WGS) entry which is preliminary data.</text>
</comment>
<dbReference type="EMBL" id="JAAABI010000001">
    <property type="protein sequence ID" value="NAY90476.1"/>
    <property type="molecule type" value="Genomic_DNA"/>
</dbReference>
<dbReference type="Gene3D" id="3.40.630.30">
    <property type="match status" value="1"/>
</dbReference>